<evidence type="ECO:0008006" key="2">
    <source>
        <dbReference type="Google" id="ProtNLM"/>
    </source>
</evidence>
<organism evidence="1">
    <name type="scientific">marine metagenome</name>
    <dbReference type="NCBI Taxonomy" id="408172"/>
    <lineage>
        <taxon>unclassified sequences</taxon>
        <taxon>metagenomes</taxon>
        <taxon>ecological metagenomes</taxon>
    </lineage>
</organism>
<dbReference type="InterPro" id="IPR013783">
    <property type="entry name" value="Ig-like_fold"/>
</dbReference>
<reference evidence="1" key="1">
    <citation type="submission" date="2018-05" db="EMBL/GenBank/DDBJ databases">
        <authorList>
            <person name="Lanie J.A."/>
            <person name="Ng W.-L."/>
            <person name="Kazmierczak K.M."/>
            <person name="Andrzejewski T.M."/>
            <person name="Davidsen T.M."/>
            <person name="Wayne K.J."/>
            <person name="Tettelin H."/>
            <person name="Glass J.I."/>
            <person name="Rusch D."/>
            <person name="Podicherti R."/>
            <person name="Tsui H.-C.T."/>
            <person name="Winkler M.E."/>
        </authorList>
    </citation>
    <scope>NUCLEOTIDE SEQUENCE</scope>
</reference>
<sequence length="277" mass="30594">MYGVGGIPHTQWNGVEETVGGYPSGNWQPMYNSFLPIYNSMVGDDTPYEIDINGFIGETEVSYDVTVSMDAGMSNSSQKIDIFVVEDNIWSYWTGASAYHNARNVARDWLTTEDISISTAGETETFSGTFDLSIDWNSDSVKIIAIVQNYSSKQIYQVSAVNINDMDPDVDDDGVLNNEDNCLEIYNPGQEDEDNDDIGNACDPCNNLVYVLGNLNGDYTLDGKPTIDVFDVLTLVDYLITAEGNECLQHVTNINEDNFSNVLDVISLVQIILNGGY</sequence>
<dbReference type="EMBL" id="UINC01002921">
    <property type="protein sequence ID" value="SVA01613.1"/>
    <property type="molecule type" value="Genomic_DNA"/>
</dbReference>
<dbReference type="NCBIfam" id="NF045500">
    <property type="entry name" value="Omp28_seleno"/>
    <property type="match status" value="1"/>
</dbReference>
<name>A0A381SK18_9ZZZZ</name>
<accession>A0A381SK18</accession>
<dbReference type="Gene3D" id="2.60.40.10">
    <property type="entry name" value="Immunoglobulins"/>
    <property type="match status" value="1"/>
</dbReference>
<proteinExistence type="predicted"/>
<dbReference type="AlphaFoldDB" id="A0A381SK18"/>
<protein>
    <recommendedName>
        <fullName evidence="2">Dockerin domain-containing protein</fullName>
    </recommendedName>
</protein>
<gene>
    <name evidence="1" type="ORF">METZ01_LOCUS54467</name>
</gene>
<evidence type="ECO:0000313" key="1">
    <source>
        <dbReference type="EMBL" id="SVA01613.1"/>
    </source>
</evidence>